<organism evidence="1 2">
    <name type="scientific">Dermatophagoides pteronyssinus</name>
    <name type="common">European house dust mite</name>
    <dbReference type="NCBI Taxonomy" id="6956"/>
    <lineage>
        <taxon>Eukaryota</taxon>
        <taxon>Metazoa</taxon>
        <taxon>Ecdysozoa</taxon>
        <taxon>Arthropoda</taxon>
        <taxon>Chelicerata</taxon>
        <taxon>Arachnida</taxon>
        <taxon>Acari</taxon>
        <taxon>Acariformes</taxon>
        <taxon>Sarcoptiformes</taxon>
        <taxon>Astigmata</taxon>
        <taxon>Psoroptidia</taxon>
        <taxon>Analgoidea</taxon>
        <taxon>Pyroglyphidae</taxon>
        <taxon>Dermatophagoidinae</taxon>
        <taxon>Dermatophagoides</taxon>
    </lineage>
</organism>
<protein>
    <submittedName>
        <fullName evidence="1">Uncharacterized protein</fullName>
    </submittedName>
</protein>
<reference evidence="1 2" key="1">
    <citation type="journal article" date="2018" name="J. Allergy Clin. Immunol.">
        <title>High-quality assembly of Dermatophagoides pteronyssinus genome and transcriptome reveals a wide range of novel allergens.</title>
        <authorList>
            <person name="Liu X.Y."/>
            <person name="Yang K.Y."/>
            <person name="Wang M.Q."/>
            <person name="Kwok J.S."/>
            <person name="Zeng X."/>
            <person name="Yang Z."/>
            <person name="Xiao X.J."/>
            <person name="Lau C.P."/>
            <person name="Li Y."/>
            <person name="Huang Z.M."/>
            <person name="Ba J.G."/>
            <person name="Yim A.K."/>
            <person name="Ouyang C.Y."/>
            <person name="Ngai S.M."/>
            <person name="Chan T.F."/>
            <person name="Leung E.L."/>
            <person name="Liu L."/>
            <person name="Liu Z.G."/>
            <person name="Tsui S.K."/>
        </authorList>
    </citation>
    <scope>NUCLEOTIDE SEQUENCE [LARGE SCALE GENOMIC DNA]</scope>
    <source>
        <strain evidence="1">Derp</strain>
    </source>
</reference>
<proteinExistence type="predicted"/>
<dbReference type="EMBL" id="NJHN03000121">
    <property type="protein sequence ID" value="KAH9413382.1"/>
    <property type="molecule type" value="Genomic_DNA"/>
</dbReference>
<keyword evidence="2" id="KW-1185">Reference proteome</keyword>
<comment type="caution">
    <text evidence="1">The sequence shown here is derived from an EMBL/GenBank/DDBJ whole genome shotgun (WGS) entry which is preliminary data.</text>
</comment>
<evidence type="ECO:0000313" key="2">
    <source>
        <dbReference type="Proteomes" id="UP000887458"/>
    </source>
</evidence>
<reference evidence="1 2" key="2">
    <citation type="journal article" date="2022" name="Mol. Biol. Evol.">
        <title>Comparative Genomics Reveals Insights into the Divergent Evolution of Astigmatic Mites and Household Pest Adaptations.</title>
        <authorList>
            <person name="Xiong Q."/>
            <person name="Wan A.T."/>
            <person name="Liu X."/>
            <person name="Fung C.S."/>
            <person name="Xiao X."/>
            <person name="Malainual N."/>
            <person name="Hou J."/>
            <person name="Wang L."/>
            <person name="Wang M."/>
            <person name="Yang K.Y."/>
            <person name="Cui Y."/>
            <person name="Leung E.L."/>
            <person name="Nong W."/>
            <person name="Shin S.K."/>
            <person name="Au S.W."/>
            <person name="Jeong K.Y."/>
            <person name="Chew F.T."/>
            <person name="Hui J.H."/>
            <person name="Leung T.F."/>
            <person name="Tungtrongchitr A."/>
            <person name="Zhong N."/>
            <person name="Liu Z."/>
            <person name="Tsui S.K."/>
        </authorList>
    </citation>
    <scope>NUCLEOTIDE SEQUENCE [LARGE SCALE GENOMIC DNA]</scope>
    <source>
        <strain evidence="1">Derp</strain>
    </source>
</reference>
<accession>A0ABQ8IT56</accession>
<sequence length="93" mass="10864">MNQNLIQLKTKQQQNKTYPLSALRQPYTSPKPPRPIIRCTLKSFIEIGLGKYYSINNQSINHIPLHKISIVAPIHHKCFHKNLEMLKILFLKC</sequence>
<gene>
    <name evidence="1" type="ORF">DERP_007858</name>
</gene>
<name>A0ABQ8IT56_DERPT</name>
<dbReference type="Proteomes" id="UP000887458">
    <property type="component" value="Unassembled WGS sequence"/>
</dbReference>
<evidence type="ECO:0000313" key="1">
    <source>
        <dbReference type="EMBL" id="KAH9413382.1"/>
    </source>
</evidence>